<keyword evidence="2" id="KW-1185">Reference proteome</keyword>
<organism evidence="2 3">
    <name type="scientific">Hyalella azteca</name>
    <name type="common">Amphipod</name>
    <dbReference type="NCBI Taxonomy" id="294128"/>
    <lineage>
        <taxon>Eukaryota</taxon>
        <taxon>Metazoa</taxon>
        <taxon>Ecdysozoa</taxon>
        <taxon>Arthropoda</taxon>
        <taxon>Crustacea</taxon>
        <taxon>Multicrustacea</taxon>
        <taxon>Malacostraca</taxon>
        <taxon>Eumalacostraca</taxon>
        <taxon>Peracarida</taxon>
        <taxon>Amphipoda</taxon>
        <taxon>Senticaudata</taxon>
        <taxon>Talitrida</taxon>
        <taxon>Talitroidea</taxon>
        <taxon>Hyalellidae</taxon>
        <taxon>Hyalella</taxon>
    </lineage>
</organism>
<dbReference type="GeneID" id="125178251"/>
<evidence type="ECO:0000313" key="3">
    <source>
        <dbReference type="RefSeq" id="XP_047737525.1"/>
    </source>
</evidence>
<name>A0A979FMW4_HYAAZ</name>
<feature type="region of interest" description="Disordered" evidence="1">
    <location>
        <begin position="47"/>
        <end position="137"/>
    </location>
</feature>
<dbReference type="Proteomes" id="UP000694843">
    <property type="component" value="Unplaced"/>
</dbReference>
<gene>
    <name evidence="3" type="primary">LOC125178251</name>
</gene>
<reference evidence="3" key="1">
    <citation type="submission" date="2025-08" db="UniProtKB">
        <authorList>
            <consortium name="RefSeq"/>
        </authorList>
    </citation>
    <scope>IDENTIFICATION</scope>
    <source>
        <tissue evidence="3">Whole organism</tissue>
    </source>
</reference>
<evidence type="ECO:0000256" key="1">
    <source>
        <dbReference type="SAM" id="MobiDB-lite"/>
    </source>
</evidence>
<dbReference type="AlphaFoldDB" id="A0A979FMW4"/>
<feature type="compositionally biased region" description="Polar residues" evidence="1">
    <location>
        <begin position="123"/>
        <end position="137"/>
    </location>
</feature>
<dbReference type="KEGG" id="hazt:125178251"/>
<dbReference type="OrthoDB" id="6382519at2759"/>
<evidence type="ECO:0000313" key="2">
    <source>
        <dbReference type="Proteomes" id="UP000694843"/>
    </source>
</evidence>
<feature type="compositionally biased region" description="Polar residues" evidence="1">
    <location>
        <begin position="47"/>
        <end position="59"/>
    </location>
</feature>
<proteinExistence type="predicted"/>
<accession>A0A979FMW4</accession>
<feature type="compositionally biased region" description="Low complexity" evidence="1">
    <location>
        <begin position="60"/>
        <end position="76"/>
    </location>
</feature>
<dbReference type="RefSeq" id="XP_047737525.1">
    <property type="nucleotide sequence ID" value="XM_047881569.1"/>
</dbReference>
<sequence>MSSGFSSLKSTSSSVNVVVDAPMGVMGVRFEAAYPHEASLQLRNNLHSSSASAEGTTIVSSSPEPSSRSPSLRSDSGGNSSPDRHADESHSGSPAPTDPARSPECRAPSSDISISPRDLMSAKTETGPTTGFYTSSPIHVHTSVPPMTATTSPPPFQPIYPLPLRTGGGLSPHQTQYPSAMPITPTTTPPVTDTSLMTHSPITNMLPSYMSHMMMNTSYHGIAPHTWHPHVYGPPVKTPTSHSIADILGYRKENPRLDYLPDSHPPRLVSEDEPLNLTVKSSVDYGSSPNKGDIIKKSSFYNEKVSNDNREHYLTPINDILYSSSMLKEC</sequence>
<protein>
    <submittedName>
        <fullName evidence="3">Integrator complex subunit 6 homolog</fullName>
    </submittedName>
</protein>